<evidence type="ECO:0000256" key="9">
    <source>
        <dbReference type="ARBA" id="ARBA00023012"/>
    </source>
</evidence>
<dbReference type="Pfam" id="PF00512">
    <property type="entry name" value="HisKA"/>
    <property type="match status" value="1"/>
</dbReference>
<keyword evidence="9" id="KW-0902">Two-component regulatory system</keyword>
<dbReference type="SUPFAM" id="SSF55874">
    <property type="entry name" value="ATPase domain of HSP90 chaperone/DNA topoisomerase II/histidine kinase"/>
    <property type="match status" value="1"/>
</dbReference>
<dbReference type="PROSITE" id="PS50005">
    <property type="entry name" value="TPR"/>
    <property type="match status" value="1"/>
</dbReference>
<keyword evidence="7" id="KW-0418">Kinase</keyword>
<dbReference type="FunFam" id="1.10.287.130:FF:000038">
    <property type="entry name" value="Sensory transduction histidine kinase"/>
    <property type="match status" value="1"/>
</dbReference>
<dbReference type="Proteomes" id="UP000630923">
    <property type="component" value="Unassembled WGS sequence"/>
</dbReference>
<accession>A0A919AT61</accession>
<dbReference type="PRINTS" id="PR00344">
    <property type="entry name" value="BCTRLSENSOR"/>
</dbReference>
<keyword evidence="15" id="KW-1185">Reference proteome</keyword>
<dbReference type="SMART" id="SM00028">
    <property type="entry name" value="TPR"/>
    <property type="match status" value="4"/>
</dbReference>
<reference evidence="14" key="2">
    <citation type="submission" date="2020-09" db="EMBL/GenBank/DDBJ databases">
        <authorList>
            <person name="Sun Q."/>
            <person name="Kim S."/>
        </authorList>
    </citation>
    <scope>NUCLEOTIDE SEQUENCE</scope>
    <source>
        <strain evidence="14">KCTC 42590</strain>
    </source>
</reference>
<evidence type="ECO:0000256" key="5">
    <source>
        <dbReference type="ARBA" id="ARBA00022679"/>
    </source>
</evidence>
<dbReference type="InterPro" id="IPR003594">
    <property type="entry name" value="HATPase_dom"/>
</dbReference>
<dbReference type="SUPFAM" id="SSF48452">
    <property type="entry name" value="TPR-like"/>
    <property type="match status" value="1"/>
</dbReference>
<protein>
    <recommendedName>
        <fullName evidence="3">histidine kinase</fullName>
        <ecNumber evidence="3">2.7.13.3</ecNumber>
    </recommendedName>
</protein>
<comment type="subcellular location">
    <subcellularLocation>
        <location evidence="2">Membrane</location>
    </subcellularLocation>
</comment>
<evidence type="ECO:0000256" key="4">
    <source>
        <dbReference type="ARBA" id="ARBA00022553"/>
    </source>
</evidence>
<dbReference type="CDD" id="cd00082">
    <property type="entry name" value="HisKA"/>
    <property type="match status" value="1"/>
</dbReference>
<dbReference type="Gene3D" id="3.30.565.10">
    <property type="entry name" value="Histidine kinase-like ATPase, C-terminal domain"/>
    <property type="match status" value="1"/>
</dbReference>
<dbReference type="Gene3D" id="1.25.40.10">
    <property type="entry name" value="Tetratricopeptide repeat domain"/>
    <property type="match status" value="1"/>
</dbReference>
<dbReference type="InterPro" id="IPR005467">
    <property type="entry name" value="His_kinase_dom"/>
</dbReference>
<dbReference type="SUPFAM" id="SSF47384">
    <property type="entry name" value="Homodimeric domain of signal transducing histidine kinase"/>
    <property type="match status" value="1"/>
</dbReference>
<evidence type="ECO:0000256" key="6">
    <source>
        <dbReference type="ARBA" id="ARBA00022741"/>
    </source>
</evidence>
<keyword evidence="6" id="KW-0547">Nucleotide-binding</keyword>
<evidence type="ECO:0000256" key="12">
    <source>
        <dbReference type="SAM" id="Phobius"/>
    </source>
</evidence>
<dbReference type="PANTHER" id="PTHR43711">
    <property type="entry name" value="TWO-COMPONENT HISTIDINE KINASE"/>
    <property type="match status" value="1"/>
</dbReference>
<dbReference type="InterPro" id="IPR019734">
    <property type="entry name" value="TPR_rpt"/>
</dbReference>
<keyword evidence="4" id="KW-0597">Phosphoprotein</keyword>
<comment type="catalytic activity">
    <reaction evidence="1">
        <text>ATP + protein L-histidine = ADP + protein N-phospho-L-histidine.</text>
        <dbReference type="EC" id="2.7.13.3"/>
    </reaction>
</comment>
<feature type="transmembrane region" description="Helical" evidence="12">
    <location>
        <begin position="414"/>
        <end position="432"/>
    </location>
</feature>
<keyword evidence="10 12" id="KW-0472">Membrane</keyword>
<reference evidence="14" key="1">
    <citation type="journal article" date="2014" name="Int. J. Syst. Evol. Microbiol.">
        <title>Complete genome sequence of Corynebacterium casei LMG S-19264T (=DSM 44701T), isolated from a smear-ripened cheese.</title>
        <authorList>
            <consortium name="US DOE Joint Genome Institute (JGI-PGF)"/>
            <person name="Walter F."/>
            <person name="Albersmeier A."/>
            <person name="Kalinowski J."/>
            <person name="Ruckert C."/>
        </authorList>
    </citation>
    <scope>NUCLEOTIDE SEQUENCE</scope>
    <source>
        <strain evidence="14">KCTC 42590</strain>
    </source>
</reference>
<evidence type="ECO:0000313" key="14">
    <source>
        <dbReference type="EMBL" id="GHF20982.1"/>
    </source>
</evidence>
<dbReference type="PROSITE" id="PS50109">
    <property type="entry name" value="HIS_KIN"/>
    <property type="match status" value="1"/>
</dbReference>
<evidence type="ECO:0000256" key="8">
    <source>
        <dbReference type="ARBA" id="ARBA00022840"/>
    </source>
</evidence>
<evidence type="ECO:0000256" key="1">
    <source>
        <dbReference type="ARBA" id="ARBA00000085"/>
    </source>
</evidence>
<gene>
    <name evidence="14" type="ORF">GCM10017044_14880</name>
</gene>
<evidence type="ECO:0000256" key="2">
    <source>
        <dbReference type="ARBA" id="ARBA00004370"/>
    </source>
</evidence>
<dbReference type="RefSeq" id="WP_191251378.1">
    <property type="nucleotide sequence ID" value="NZ_BNCI01000001.1"/>
</dbReference>
<evidence type="ECO:0000256" key="3">
    <source>
        <dbReference type="ARBA" id="ARBA00012438"/>
    </source>
</evidence>
<dbReference type="InterPro" id="IPR050736">
    <property type="entry name" value="Sensor_HK_Regulatory"/>
</dbReference>
<feature type="repeat" description="TPR" evidence="11">
    <location>
        <begin position="181"/>
        <end position="214"/>
    </location>
</feature>
<keyword evidence="12" id="KW-1133">Transmembrane helix</keyword>
<dbReference type="GO" id="GO:0016020">
    <property type="term" value="C:membrane"/>
    <property type="evidence" value="ECO:0007669"/>
    <property type="project" value="UniProtKB-SubCell"/>
</dbReference>
<dbReference type="Pfam" id="PF02518">
    <property type="entry name" value="HATPase_c"/>
    <property type="match status" value="1"/>
</dbReference>
<keyword evidence="12" id="KW-0812">Transmembrane</keyword>
<organism evidence="14 15">
    <name type="scientific">Kordiimonas sediminis</name>
    <dbReference type="NCBI Taxonomy" id="1735581"/>
    <lineage>
        <taxon>Bacteria</taxon>
        <taxon>Pseudomonadati</taxon>
        <taxon>Pseudomonadota</taxon>
        <taxon>Alphaproteobacteria</taxon>
        <taxon>Kordiimonadales</taxon>
        <taxon>Kordiimonadaceae</taxon>
        <taxon>Kordiimonas</taxon>
    </lineage>
</organism>
<keyword evidence="11" id="KW-0802">TPR repeat</keyword>
<comment type="caution">
    <text evidence="14">The sequence shown here is derived from an EMBL/GenBank/DDBJ whole genome shotgun (WGS) entry which is preliminary data.</text>
</comment>
<feature type="domain" description="Histidine kinase" evidence="13">
    <location>
        <begin position="460"/>
        <end position="684"/>
    </location>
</feature>
<sequence>MASGSATSAVIVTKAAPRALIETADALLERVLSAPDNDVYTRIHQLRSEIASTESPARKKELYTSLLFNLLSTEFSDKMREIGHEAHAFAKEQKDYELELISLSAQTFADEVDGDLIAPHTYQKVLLQKALDEDQLLATHFINLVIALHGPKVGNLLEGVETLLEIDQQLPDDYRSNQIRSTIFQTLGYIYVEGDDLQSVLRYYHRAMDIAETSGVPIDRETIIYNVAFGFIGIGDLEEADRFYAGLQQVIDENGNEDGGFYAQYGRASVAFEQQRFEEALEFGQSARQNYEAVGTFSIYLDQLLADSYAAIGNIEAAIIHHNEVLKALDDNPDYYQTELYSRSLFTEAQILYAQQNYKKGYEVLRSAMDAQKTILDNEIANNLGQLTANFQLKLDRSRAVRELVASEGRNRNLFILLLISILTLGIFILIIQRRFTKRLRQSYLQLKHANNAKSDFLANMSHELRTPLNAIIGFSDIMAEELYGKHSTPQYHDYAQNIQRSGQHLLSIINDILDLSKIEAGQMEMHEEVFNLPELIDDTTYLVEQRAANKGLDLSITQPDYALPDMRGDVRLIKQIILNVLTNAIKFTPAGGTVTVSYLLGDTIDDALSIIITDTGTGMSAEELEVAITPFGQAGNTLTRSTEGTGLGLPLVSSLMKMHGGKMVIESEPGVGTKVSLQFPFSRLIRRD</sequence>
<dbReference type="InterPro" id="IPR004358">
    <property type="entry name" value="Sig_transdc_His_kin-like_C"/>
</dbReference>
<evidence type="ECO:0000256" key="11">
    <source>
        <dbReference type="PROSITE-ProRule" id="PRU00339"/>
    </source>
</evidence>
<keyword evidence="5" id="KW-0808">Transferase</keyword>
<dbReference type="GO" id="GO:0005524">
    <property type="term" value="F:ATP binding"/>
    <property type="evidence" value="ECO:0007669"/>
    <property type="project" value="UniProtKB-KW"/>
</dbReference>
<dbReference type="EC" id="2.7.13.3" evidence="3"/>
<dbReference type="EMBL" id="BNCI01000001">
    <property type="protein sequence ID" value="GHF20982.1"/>
    <property type="molecule type" value="Genomic_DNA"/>
</dbReference>
<dbReference type="SMART" id="SM00387">
    <property type="entry name" value="HATPase_c"/>
    <property type="match status" value="1"/>
</dbReference>
<dbReference type="GO" id="GO:0000155">
    <property type="term" value="F:phosphorelay sensor kinase activity"/>
    <property type="evidence" value="ECO:0007669"/>
    <property type="project" value="InterPro"/>
</dbReference>
<dbReference type="InterPro" id="IPR011990">
    <property type="entry name" value="TPR-like_helical_dom_sf"/>
</dbReference>
<dbReference type="PANTHER" id="PTHR43711:SF26">
    <property type="entry name" value="SENSOR HISTIDINE KINASE RCSC"/>
    <property type="match status" value="1"/>
</dbReference>
<name>A0A919AT61_9PROT</name>
<evidence type="ECO:0000256" key="7">
    <source>
        <dbReference type="ARBA" id="ARBA00022777"/>
    </source>
</evidence>
<proteinExistence type="predicted"/>
<dbReference type="Gene3D" id="1.10.287.130">
    <property type="match status" value="1"/>
</dbReference>
<dbReference type="AlphaFoldDB" id="A0A919AT61"/>
<dbReference type="InterPro" id="IPR036097">
    <property type="entry name" value="HisK_dim/P_sf"/>
</dbReference>
<dbReference type="InterPro" id="IPR036890">
    <property type="entry name" value="HATPase_C_sf"/>
</dbReference>
<evidence type="ECO:0000256" key="10">
    <source>
        <dbReference type="ARBA" id="ARBA00023136"/>
    </source>
</evidence>
<evidence type="ECO:0000259" key="13">
    <source>
        <dbReference type="PROSITE" id="PS50109"/>
    </source>
</evidence>
<dbReference type="SMART" id="SM00388">
    <property type="entry name" value="HisKA"/>
    <property type="match status" value="1"/>
</dbReference>
<dbReference type="InterPro" id="IPR003661">
    <property type="entry name" value="HisK_dim/P_dom"/>
</dbReference>
<keyword evidence="8" id="KW-0067">ATP-binding</keyword>
<evidence type="ECO:0000313" key="15">
    <source>
        <dbReference type="Proteomes" id="UP000630923"/>
    </source>
</evidence>